<dbReference type="AlphaFoldDB" id="A0A4R6FXU2"/>
<evidence type="ECO:0000313" key="4">
    <source>
        <dbReference type="EMBL" id="TDN86762.1"/>
    </source>
</evidence>
<reference evidence="4 5" key="1">
    <citation type="submission" date="2019-03" db="EMBL/GenBank/DDBJ databases">
        <title>Genomic Encyclopedia of Type Strains, Phase IV (KMG-IV): sequencing the most valuable type-strain genomes for metagenomic binning, comparative biology and taxonomic classification.</title>
        <authorList>
            <person name="Goeker M."/>
        </authorList>
    </citation>
    <scope>NUCLEOTIDE SEQUENCE [LARGE SCALE GENOMIC DNA]</scope>
    <source>
        <strain evidence="4 5">DSM 25059</strain>
    </source>
</reference>
<dbReference type="Proteomes" id="UP000295493">
    <property type="component" value="Unassembled WGS sequence"/>
</dbReference>
<feature type="transmembrane region" description="Helical" evidence="3">
    <location>
        <begin position="24"/>
        <end position="45"/>
    </location>
</feature>
<protein>
    <submittedName>
        <fullName evidence="4">Uncharacterized protein</fullName>
    </submittedName>
</protein>
<gene>
    <name evidence="4" type="ORF">EV664_101339</name>
</gene>
<dbReference type="RefSeq" id="WP_133493943.1">
    <property type="nucleotide sequence ID" value="NZ_BMLU01000001.1"/>
</dbReference>
<evidence type="ECO:0000256" key="2">
    <source>
        <dbReference type="SAM" id="MobiDB-lite"/>
    </source>
</evidence>
<dbReference type="EMBL" id="SNWD01000001">
    <property type="protein sequence ID" value="TDN86762.1"/>
    <property type="molecule type" value="Genomic_DNA"/>
</dbReference>
<keyword evidence="3" id="KW-0472">Membrane</keyword>
<keyword evidence="1" id="KW-0175">Coiled coil</keyword>
<evidence type="ECO:0000256" key="1">
    <source>
        <dbReference type="SAM" id="Coils"/>
    </source>
</evidence>
<keyword evidence="3" id="KW-0812">Transmembrane</keyword>
<accession>A0A4R6FXU2</accession>
<comment type="caution">
    <text evidence="4">The sequence shown here is derived from an EMBL/GenBank/DDBJ whole genome shotgun (WGS) entry which is preliminary data.</text>
</comment>
<feature type="coiled-coil region" evidence="1">
    <location>
        <begin position="50"/>
        <end position="77"/>
    </location>
</feature>
<feature type="region of interest" description="Disordered" evidence="2">
    <location>
        <begin position="1"/>
        <end position="20"/>
    </location>
</feature>
<name>A0A4R6FXU2_9SPHN</name>
<keyword evidence="3" id="KW-1133">Transmembrane helix</keyword>
<proteinExistence type="predicted"/>
<organism evidence="4 5">
    <name type="scientific">Stakelama pacifica</name>
    <dbReference type="NCBI Taxonomy" id="517720"/>
    <lineage>
        <taxon>Bacteria</taxon>
        <taxon>Pseudomonadati</taxon>
        <taxon>Pseudomonadota</taxon>
        <taxon>Alphaproteobacteria</taxon>
        <taxon>Sphingomonadales</taxon>
        <taxon>Sphingomonadaceae</taxon>
        <taxon>Stakelama</taxon>
    </lineage>
</organism>
<evidence type="ECO:0000256" key="3">
    <source>
        <dbReference type="SAM" id="Phobius"/>
    </source>
</evidence>
<keyword evidence="5" id="KW-1185">Reference proteome</keyword>
<dbReference type="OrthoDB" id="7499953at2"/>
<evidence type="ECO:0000313" key="5">
    <source>
        <dbReference type="Proteomes" id="UP000295493"/>
    </source>
</evidence>
<sequence>MSDPDPVDPPTPARSESEARSRRCWLTLAEVLGILALVISAATLWNNVAMRKSQEAARVAEEAKQALQNREAAHEAALVSLVGEPKHGGSVLTLTDQAGHSIQSADIRFPPAIGVATKQTLIDPQIDADWFANQLLDMTDGGPDAVQGRVPVEISARYWSGDQQRTDRAIYDVVFTTEGRIFAGRKLRLKGVVLRRRVSGDAGATLDSLWKTERKRLQSLKK</sequence>